<gene>
    <name evidence="2" type="ORF">H8S64_09255</name>
</gene>
<evidence type="ECO:0000313" key="3">
    <source>
        <dbReference type="Proteomes" id="UP000646484"/>
    </source>
</evidence>
<dbReference type="Proteomes" id="UP000646484">
    <property type="component" value="Unassembled WGS sequence"/>
</dbReference>
<organism evidence="2 3">
    <name type="scientific">Butyricimonas hominis</name>
    <dbReference type="NCBI Taxonomy" id="2763032"/>
    <lineage>
        <taxon>Bacteria</taxon>
        <taxon>Pseudomonadati</taxon>
        <taxon>Bacteroidota</taxon>
        <taxon>Bacteroidia</taxon>
        <taxon>Bacteroidales</taxon>
        <taxon>Odoribacteraceae</taxon>
        <taxon>Butyricimonas</taxon>
    </lineage>
</organism>
<feature type="coiled-coil region" evidence="1">
    <location>
        <begin position="70"/>
        <end position="97"/>
    </location>
</feature>
<dbReference type="RefSeq" id="WP_099291786.1">
    <property type="nucleotide sequence ID" value="NZ_JACOOH010000004.1"/>
</dbReference>
<keyword evidence="3" id="KW-1185">Reference proteome</keyword>
<evidence type="ECO:0000256" key="1">
    <source>
        <dbReference type="SAM" id="Coils"/>
    </source>
</evidence>
<accession>A0ABR7D068</accession>
<dbReference type="Gene3D" id="1.10.1660.10">
    <property type="match status" value="1"/>
</dbReference>
<proteinExistence type="predicted"/>
<comment type="caution">
    <text evidence="2">The sequence shown here is derived from an EMBL/GenBank/DDBJ whole genome shotgun (WGS) entry which is preliminary data.</text>
</comment>
<dbReference type="EMBL" id="JACOOH010000004">
    <property type="protein sequence ID" value="MBC5621284.1"/>
    <property type="molecule type" value="Genomic_DNA"/>
</dbReference>
<protein>
    <submittedName>
        <fullName evidence="2">Chaperone modulator CbpM</fullName>
    </submittedName>
</protein>
<sequence>MQTDLIIIKEYCRQSHVDPSFIISLEEDGLIDIQVVDGERYLPVEQLGDLERFVRWHEDLSVNIEGIGVIHELMGRMHDMQRELDRMRRELRLFHADYRNTPEEY</sequence>
<name>A0ABR7D068_9BACT</name>
<evidence type="ECO:0000313" key="2">
    <source>
        <dbReference type="EMBL" id="MBC5621284.1"/>
    </source>
</evidence>
<reference evidence="2 3" key="1">
    <citation type="submission" date="2020-08" db="EMBL/GenBank/DDBJ databases">
        <title>Genome public.</title>
        <authorList>
            <person name="Liu C."/>
            <person name="Sun Q."/>
        </authorList>
    </citation>
    <scope>NUCLEOTIDE SEQUENCE [LARGE SCALE GENOMIC DNA]</scope>
    <source>
        <strain evidence="2 3">NSJ-56</strain>
    </source>
</reference>
<keyword evidence="1" id="KW-0175">Coiled coil</keyword>
<dbReference type="Pfam" id="PF13591">
    <property type="entry name" value="MerR_2"/>
    <property type="match status" value="1"/>
</dbReference>